<dbReference type="Proteomes" id="UP000006878">
    <property type="component" value="Plasmid pRE117-2"/>
</dbReference>
<name>A0ABP1TYS1_GLUAR</name>
<protein>
    <recommendedName>
        <fullName evidence="4">DNA-binding protein</fullName>
    </recommendedName>
</protein>
<feature type="compositionally biased region" description="Pro residues" evidence="1">
    <location>
        <begin position="154"/>
        <end position="168"/>
    </location>
</feature>
<gene>
    <name evidence="2" type="ordered locus">AARI_pII00110</name>
</gene>
<proteinExistence type="predicted"/>
<dbReference type="EMBL" id="FQ311476">
    <property type="protein sequence ID" value="CBQ74098.1"/>
    <property type="molecule type" value="Genomic_DNA"/>
</dbReference>
<evidence type="ECO:0000313" key="3">
    <source>
        <dbReference type="Proteomes" id="UP000006878"/>
    </source>
</evidence>
<evidence type="ECO:0000313" key="2">
    <source>
        <dbReference type="EMBL" id="CBQ74098.1"/>
    </source>
</evidence>
<evidence type="ECO:0008006" key="4">
    <source>
        <dbReference type="Google" id="ProtNLM"/>
    </source>
</evidence>
<organism evidence="2 3">
    <name type="scientific">Glutamicibacter arilaitensis (strain DSM 16368 / CIP 108037 / IAM 15318 / JCM 13566 / NCIMB 14258 / Re117)</name>
    <name type="common">Arthrobacter arilaitensis</name>
    <dbReference type="NCBI Taxonomy" id="861360"/>
    <lineage>
        <taxon>Bacteria</taxon>
        <taxon>Bacillati</taxon>
        <taxon>Actinomycetota</taxon>
        <taxon>Actinomycetes</taxon>
        <taxon>Micrococcales</taxon>
        <taxon>Micrococcaceae</taxon>
        <taxon>Glutamicibacter</taxon>
    </lineage>
</organism>
<accession>A0ABP1TYS1</accession>
<reference evidence="3" key="1">
    <citation type="journal article" date="2010" name="PLoS ONE">
        <title>The Arthrobacter arilaitensis Re117 genome sequence reveals its genetic adaptation to the surface of cheese.</title>
        <authorList>
            <person name="Monnet C."/>
            <person name="Loux V."/>
            <person name="Gibrat J.F."/>
            <person name="Spinnler E."/>
            <person name="Barbe V."/>
            <person name="Vacherie B."/>
            <person name="Gavory F."/>
            <person name="Gourbeyre E."/>
            <person name="Siguier P."/>
            <person name="Chandler M."/>
            <person name="Elleuch R."/>
            <person name="Irlinger F."/>
            <person name="Vallaeys T."/>
        </authorList>
    </citation>
    <scope>NUCLEOTIDE SEQUENCE</scope>
    <source>
        <strain evidence="3">DSM 16368 / CIP 108037 / IAM 15318 / JCM 13566 / Re117</strain>
    </source>
</reference>
<keyword evidence="3" id="KW-1185">Reference proteome</keyword>
<feature type="compositionally biased region" description="Basic and acidic residues" evidence="1">
    <location>
        <begin position="126"/>
        <end position="138"/>
    </location>
</feature>
<geneLocation type="plasmid" evidence="2 3">
    <name>pRE117-2</name>
</geneLocation>
<feature type="compositionally biased region" description="Low complexity" evidence="1">
    <location>
        <begin position="142"/>
        <end position="153"/>
    </location>
</feature>
<feature type="region of interest" description="Disordered" evidence="1">
    <location>
        <begin position="126"/>
        <end position="172"/>
    </location>
</feature>
<keyword evidence="2" id="KW-0614">Plasmid</keyword>
<reference evidence="3" key="2">
    <citation type="submission" date="2010-07" db="EMBL/GenBank/DDBJ databases">
        <title>Complete genome sequence of Arthrobacter arilaitensis (strain DSM 16368 / CIP 108037 / JCM 13566 / Re117).</title>
        <authorList>
            <person name="Genoscope."/>
        </authorList>
    </citation>
    <scope>NUCLEOTIDE SEQUENCE [LARGE SCALE GENOMIC DNA]</scope>
    <source>
        <strain evidence="3">DSM 16368 / CIP 108037 / IAM 15318 / JCM 13566 / Re117</strain>
        <plasmid evidence="3">pRE117-2</plasmid>
    </source>
</reference>
<evidence type="ECO:0000256" key="1">
    <source>
        <dbReference type="SAM" id="MobiDB-lite"/>
    </source>
</evidence>
<sequence>MGLTQAAKACGVSVSTLRRRKDQLVAAGTKITDKGWQIPIPALVSLGYLSGTTPASDTPPQKPMTPPVEHPLISPVMPPVEIPSNELETLRLKLVEAETRAQVAEAISAERERIIQVQATALRMLERGTSDTPTKKPAEGVPDTPSDTPLDTPVTPPENPHIPAPKPPSRGIFKKLFGFGRN</sequence>